<sequence length="72" mass="7383">DCGSCWEVVRETPVPRAAGSDLGFQVTKLGDVGDHVGDEGCDVGFEESGAVMGEECGLGAVMGLYTSGSKEK</sequence>
<dbReference type="Proteomes" id="UP000265520">
    <property type="component" value="Unassembled WGS sequence"/>
</dbReference>
<dbReference type="AlphaFoldDB" id="A0A392U815"/>
<feature type="non-terminal residue" evidence="1">
    <location>
        <position position="1"/>
    </location>
</feature>
<feature type="non-terminal residue" evidence="1">
    <location>
        <position position="72"/>
    </location>
</feature>
<dbReference type="EMBL" id="LXQA010738928">
    <property type="protein sequence ID" value="MCI68570.1"/>
    <property type="molecule type" value="Genomic_DNA"/>
</dbReference>
<protein>
    <submittedName>
        <fullName evidence="1">Uncharacterized protein</fullName>
    </submittedName>
</protein>
<evidence type="ECO:0000313" key="2">
    <source>
        <dbReference type="Proteomes" id="UP000265520"/>
    </source>
</evidence>
<proteinExistence type="predicted"/>
<accession>A0A392U815</accession>
<keyword evidence="2" id="KW-1185">Reference proteome</keyword>
<evidence type="ECO:0000313" key="1">
    <source>
        <dbReference type="EMBL" id="MCI68570.1"/>
    </source>
</evidence>
<organism evidence="1 2">
    <name type="scientific">Trifolium medium</name>
    <dbReference type="NCBI Taxonomy" id="97028"/>
    <lineage>
        <taxon>Eukaryota</taxon>
        <taxon>Viridiplantae</taxon>
        <taxon>Streptophyta</taxon>
        <taxon>Embryophyta</taxon>
        <taxon>Tracheophyta</taxon>
        <taxon>Spermatophyta</taxon>
        <taxon>Magnoliopsida</taxon>
        <taxon>eudicotyledons</taxon>
        <taxon>Gunneridae</taxon>
        <taxon>Pentapetalae</taxon>
        <taxon>rosids</taxon>
        <taxon>fabids</taxon>
        <taxon>Fabales</taxon>
        <taxon>Fabaceae</taxon>
        <taxon>Papilionoideae</taxon>
        <taxon>50 kb inversion clade</taxon>
        <taxon>NPAAA clade</taxon>
        <taxon>Hologalegina</taxon>
        <taxon>IRL clade</taxon>
        <taxon>Trifolieae</taxon>
        <taxon>Trifolium</taxon>
    </lineage>
</organism>
<comment type="caution">
    <text evidence="1">The sequence shown here is derived from an EMBL/GenBank/DDBJ whole genome shotgun (WGS) entry which is preliminary data.</text>
</comment>
<name>A0A392U815_9FABA</name>
<reference evidence="1 2" key="1">
    <citation type="journal article" date="2018" name="Front. Plant Sci.">
        <title>Red Clover (Trifolium pratense) and Zigzag Clover (T. medium) - A Picture of Genomic Similarities and Differences.</title>
        <authorList>
            <person name="Dluhosova J."/>
            <person name="Istvanek J."/>
            <person name="Nedelnik J."/>
            <person name="Repkova J."/>
        </authorList>
    </citation>
    <scope>NUCLEOTIDE SEQUENCE [LARGE SCALE GENOMIC DNA]</scope>
    <source>
        <strain evidence="2">cv. 10/8</strain>
        <tissue evidence="1">Leaf</tissue>
    </source>
</reference>